<name>A0AAE3UGK9_9BACT</name>
<evidence type="ECO:0000313" key="3">
    <source>
        <dbReference type="Proteomes" id="UP001232063"/>
    </source>
</evidence>
<evidence type="ECO:0000256" key="1">
    <source>
        <dbReference type="SAM" id="Phobius"/>
    </source>
</evidence>
<keyword evidence="3" id="KW-1185">Reference proteome</keyword>
<accession>A0AAE3UGK9</accession>
<keyword evidence="1" id="KW-1133">Transmembrane helix</keyword>
<gene>
    <name evidence="2" type="ORF">QNI22_22215</name>
</gene>
<protein>
    <recommendedName>
        <fullName evidence="4">VRR-NUC domain-containing protein</fullName>
    </recommendedName>
</protein>
<evidence type="ECO:0000313" key="2">
    <source>
        <dbReference type="EMBL" id="MDJ1503401.1"/>
    </source>
</evidence>
<proteinExistence type="predicted"/>
<feature type="transmembrane region" description="Helical" evidence="1">
    <location>
        <begin position="112"/>
        <end position="132"/>
    </location>
</feature>
<organism evidence="2 3">
    <name type="scientific">Xanthocytophaga agilis</name>
    <dbReference type="NCBI Taxonomy" id="3048010"/>
    <lineage>
        <taxon>Bacteria</taxon>
        <taxon>Pseudomonadati</taxon>
        <taxon>Bacteroidota</taxon>
        <taxon>Cytophagia</taxon>
        <taxon>Cytophagales</taxon>
        <taxon>Rhodocytophagaceae</taxon>
        <taxon>Xanthocytophaga</taxon>
    </lineage>
</organism>
<dbReference type="EMBL" id="JASJOU010000008">
    <property type="protein sequence ID" value="MDJ1503401.1"/>
    <property type="molecule type" value="Genomic_DNA"/>
</dbReference>
<feature type="transmembrane region" description="Helical" evidence="1">
    <location>
        <begin position="138"/>
        <end position="157"/>
    </location>
</feature>
<dbReference type="InterPro" id="IPR011856">
    <property type="entry name" value="tRNA_endonuc-like_dom_sf"/>
</dbReference>
<keyword evidence="1" id="KW-0812">Transmembrane</keyword>
<keyword evidence="1" id="KW-0472">Membrane</keyword>
<dbReference type="Gene3D" id="3.40.1350.10">
    <property type="match status" value="1"/>
</dbReference>
<dbReference type="AlphaFoldDB" id="A0AAE3UGK9"/>
<dbReference type="Proteomes" id="UP001232063">
    <property type="component" value="Unassembled WGS sequence"/>
</dbReference>
<evidence type="ECO:0008006" key="4">
    <source>
        <dbReference type="Google" id="ProtNLM"/>
    </source>
</evidence>
<sequence>MQPTESRLQGLCFQWHWNTFPHYRGLLHMNNNTSQNAIKGALNRSMGVVRGVADLEYFFASTGHFIELKSQEGIQSEEQKLFQARIEEQGGYYHIIHSYDEFKQLITAIHTGYMITLPMLFYCPGLLAAFTYLRVCSYVGLLSLTFLFHRLLHFLLAQKTKQKRAKNSKASPLRAIARPAEFLSLRTYTTNHD</sequence>
<dbReference type="GO" id="GO:0003676">
    <property type="term" value="F:nucleic acid binding"/>
    <property type="evidence" value="ECO:0007669"/>
    <property type="project" value="InterPro"/>
</dbReference>
<reference evidence="2" key="1">
    <citation type="submission" date="2023-05" db="EMBL/GenBank/DDBJ databases">
        <authorList>
            <person name="Zhang X."/>
        </authorList>
    </citation>
    <scope>NUCLEOTIDE SEQUENCE</scope>
    <source>
        <strain evidence="2">BD1B2-1</strain>
    </source>
</reference>
<dbReference type="RefSeq" id="WP_314514023.1">
    <property type="nucleotide sequence ID" value="NZ_JASJOU010000008.1"/>
</dbReference>
<comment type="caution">
    <text evidence="2">The sequence shown here is derived from an EMBL/GenBank/DDBJ whole genome shotgun (WGS) entry which is preliminary data.</text>
</comment>